<organism evidence="1 2">
    <name type="scientific">Melastoma candidum</name>
    <dbReference type="NCBI Taxonomy" id="119954"/>
    <lineage>
        <taxon>Eukaryota</taxon>
        <taxon>Viridiplantae</taxon>
        <taxon>Streptophyta</taxon>
        <taxon>Embryophyta</taxon>
        <taxon>Tracheophyta</taxon>
        <taxon>Spermatophyta</taxon>
        <taxon>Magnoliopsida</taxon>
        <taxon>eudicotyledons</taxon>
        <taxon>Gunneridae</taxon>
        <taxon>Pentapetalae</taxon>
        <taxon>rosids</taxon>
        <taxon>malvids</taxon>
        <taxon>Myrtales</taxon>
        <taxon>Melastomataceae</taxon>
        <taxon>Melastomatoideae</taxon>
        <taxon>Melastomateae</taxon>
        <taxon>Melastoma</taxon>
    </lineage>
</organism>
<reference evidence="2" key="1">
    <citation type="journal article" date="2023" name="Front. Plant Sci.">
        <title>Chromosomal-level genome assembly of Melastoma candidum provides insights into trichome evolution.</title>
        <authorList>
            <person name="Zhong Y."/>
            <person name="Wu W."/>
            <person name="Sun C."/>
            <person name="Zou P."/>
            <person name="Liu Y."/>
            <person name="Dai S."/>
            <person name="Zhou R."/>
        </authorList>
    </citation>
    <scope>NUCLEOTIDE SEQUENCE [LARGE SCALE GENOMIC DNA]</scope>
</reference>
<evidence type="ECO:0000313" key="1">
    <source>
        <dbReference type="EMBL" id="KAI4382647.1"/>
    </source>
</evidence>
<accession>A0ACB9RUH5</accession>
<dbReference type="EMBL" id="CM042882">
    <property type="protein sequence ID" value="KAI4382647.1"/>
    <property type="molecule type" value="Genomic_DNA"/>
</dbReference>
<proteinExistence type="predicted"/>
<sequence>MGWECEEAAEVLKVEKCSKEDQYRAMGLAAKTQKVATSKVSSHHMVLYSTTTVNPGSGERNEDGKEKTRKCDQIVTRKRGEEEEEQENGKFQASTASAHVGKERTESS</sequence>
<gene>
    <name evidence="1" type="ORF">MLD38_008584</name>
</gene>
<name>A0ACB9RUH5_9MYRT</name>
<protein>
    <submittedName>
        <fullName evidence="1">Uncharacterized protein</fullName>
    </submittedName>
</protein>
<dbReference type="Proteomes" id="UP001057402">
    <property type="component" value="Chromosome 3"/>
</dbReference>
<keyword evidence="2" id="KW-1185">Reference proteome</keyword>
<comment type="caution">
    <text evidence="1">The sequence shown here is derived from an EMBL/GenBank/DDBJ whole genome shotgun (WGS) entry which is preliminary data.</text>
</comment>
<evidence type="ECO:0000313" key="2">
    <source>
        <dbReference type="Proteomes" id="UP001057402"/>
    </source>
</evidence>